<feature type="domain" description="Scaffold protein Nfu/NifU N-terminal" evidence="2">
    <location>
        <begin position="78"/>
        <end position="165"/>
    </location>
</feature>
<proteinExistence type="inferred from homology"/>
<dbReference type="InterPro" id="IPR014824">
    <property type="entry name" value="Nfu/NifU_N"/>
</dbReference>
<dbReference type="AlphaFoldDB" id="A0AAV3YJ27"/>
<evidence type="ECO:0000313" key="3">
    <source>
        <dbReference type="EMBL" id="GFN82043.1"/>
    </source>
</evidence>
<dbReference type="Proteomes" id="UP000735302">
    <property type="component" value="Unassembled WGS sequence"/>
</dbReference>
<dbReference type="InterPro" id="IPR036498">
    <property type="entry name" value="Nfu/NifU_N_sf"/>
</dbReference>
<dbReference type="GO" id="GO:0005739">
    <property type="term" value="C:mitochondrion"/>
    <property type="evidence" value="ECO:0007669"/>
    <property type="project" value="TreeGrafter"/>
</dbReference>
<gene>
    <name evidence="3" type="ORF">PoB_000854900</name>
</gene>
<evidence type="ECO:0000259" key="2">
    <source>
        <dbReference type="SMART" id="SM00932"/>
    </source>
</evidence>
<dbReference type="FunFam" id="3.30.1370.70:FF:000002">
    <property type="entry name" value="NFU1 iron-sulfur cluster scaffold homolog, mitochondrial"/>
    <property type="match status" value="1"/>
</dbReference>
<comment type="similarity">
    <text evidence="1">Belongs to the NifU family.</text>
</comment>
<dbReference type="SUPFAM" id="SSF110836">
    <property type="entry name" value="Hypothetical protein SAV1430"/>
    <property type="match status" value="1"/>
</dbReference>
<dbReference type="EMBL" id="BLXT01000975">
    <property type="protein sequence ID" value="GFN82043.1"/>
    <property type="molecule type" value="Genomic_DNA"/>
</dbReference>
<comment type="caution">
    <text evidence="3">The sequence shown here is derived from an EMBL/GenBank/DDBJ whole genome shotgun (WGS) entry which is preliminary data.</text>
</comment>
<name>A0AAV3YJ27_9GAST</name>
<evidence type="ECO:0000256" key="1">
    <source>
        <dbReference type="ARBA" id="ARBA00006420"/>
    </source>
</evidence>
<evidence type="ECO:0000313" key="4">
    <source>
        <dbReference type="Proteomes" id="UP000735302"/>
    </source>
</evidence>
<reference evidence="3 4" key="1">
    <citation type="journal article" date="2021" name="Elife">
        <title>Chloroplast acquisition without the gene transfer in kleptoplastic sea slugs, Plakobranchus ocellatus.</title>
        <authorList>
            <person name="Maeda T."/>
            <person name="Takahashi S."/>
            <person name="Yoshida T."/>
            <person name="Shimamura S."/>
            <person name="Takaki Y."/>
            <person name="Nagai Y."/>
            <person name="Toyoda A."/>
            <person name="Suzuki Y."/>
            <person name="Arimoto A."/>
            <person name="Ishii H."/>
            <person name="Satoh N."/>
            <person name="Nishiyama T."/>
            <person name="Hasebe M."/>
            <person name="Maruyama T."/>
            <person name="Minagawa J."/>
            <person name="Obokata J."/>
            <person name="Shigenobu S."/>
        </authorList>
    </citation>
    <scope>NUCLEOTIDE SEQUENCE [LARGE SCALE GENOMIC DNA]</scope>
</reference>
<dbReference type="SMART" id="SM00932">
    <property type="entry name" value="Nfu_N"/>
    <property type="match status" value="1"/>
</dbReference>
<keyword evidence="4" id="KW-1185">Reference proteome</keyword>
<sequence length="180" mass="20262">MAYRRVCQQLKSTQKIYPVFTSQKHATISSSVRAFSSSLPSKHMYCMLNWRHGRIQSDHLLKQKSFPTIFQPARMMFIQTQDTPNPNSLKFMPGVEVLESGTYDFPNPQSAYCSPLAKMLFRIDGVKGVFLSKDAVTITKADDDIDWAVIKPEIFAVIMDFFASGLPVLTDEKPSGDTGN</sequence>
<dbReference type="PANTHER" id="PTHR11178:SF1">
    <property type="entry name" value="NFU1 IRON-SULFUR CLUSTER SCAFFOLD HOMOLOG, MITOCHONDRIAL"/>
    <property type="match status" value="1"/>
</dbReference>
<dbReference type="Gene3D" id="3.30.1370.70">
    <property type="entry name" value="Scaffold protein Nfu/NifU, N-terminal domain"/>
    <property type="match status" value="1"/>
</dbReference>
<organism evidence="3 4">
    <name type="scientific">Plakobranchus ocellatus</name>
    <dbReference type="NCBI Taxonomy" id="259542"/>
    <lineage>
        <taxon>Eukaryota</taxon>
        <taxon>Metazoa</taxon>
        <taxon>Spiralia</taxon>
        <taxon>Lophotrochozoa</taxon>
        <taxon>Mollusca</taxon>
        <taxon>Gastropoda</taxon>
        <taxon>Heterobranchia</taxon>
        <taxon>Euthyneura</taxon>
        <taxon>Panpulmonata</taxon>
        <taxon>Sacoglossa</taxon>
        <taxon>Placobranchoidea</taxon>
        <taxon>Plakobranchidae</taxon>
        <taxon>Plakobranchus</taxon>
    </lineage>
</organism>
<accession>A0AAV3YJ27</accession>
<dbReference type="Pfam" id="PF08712">
    <property type="entry name" value="Nfu_N"/>
    <property type="match status" value="1"/>
</dbReference>
<dbReference type="PANTHER" id="PTHR11178">
    <property type="entry name" value="IRON-SULFUR CLUSTER SCAFFOLD PROTEIN NFU-RELATED"/>
    <property type="match status" value="1"/>
</dbReference>
<protein>
    <submittedName>
        <fullName evidence="3">Nfu1 iron-sulfur cluster scaffold-like protein, mitochondrial</fullName>
    </submittedName>
</protein>